<dbReference type="GO" id="GO:0046872">
    <property type="term" value="F:metal ion binding"/>
    <property type="evidence" value="ECO:0007669"/>
    <property type="project" value="UniProtKB-KW"/>
</dbReference>
<dbReference type="GeneID" id="78777485"/>
<dbReference type="CTD" id="78777485"/>
<evidence type="ECO:0000256" key="1">
    <source>
        <dbReference type="ARBA" id="ARBA00022723"/>
    </source>
</evidence>
<dbReference type="PANTHER" id="PTHR46594:SF4">
    <property type="entry name" value="P-TYPE CATION-TRANSPORTING ATPASE"/>
    <property type="match status" value="1"/>
</dbReference>
<evidence type="ECO:0000256" key="2">
    <source>
        <dbReference type="SAM" id="Phobius"/>
    </source>
</evidence>
<dbReference type="EMBL" id="WUAV01000006">
    <property type="protein sequence ID" value="KAF1746142.1"/>
    <property type="molecule type" value="Genomic_DNA"/>
</dbReference>
<feature type="transmembrane region" description="Helical" evidence="2">
    <location>
        <begin position="45"/>
        <end position="70"/>
    </location>
</feature>
<keyword evidence="2" id="KW-0812">Transmembrane</keyword>
<dbReference type="KEGG" id="crq:GCK72_022595"/>
<dbReference type="PRINTS" id="PR00942">
    <property type="entry name" value="CUATPASEI"/>
</dbReference>
<gene>
    <name evidence="3" type="ORF">GCK72_022595</name>
</gene>
<evidence type="ECO:0000313" key="4">
    <source>
        <dbReference type="Proteomes" id="UP000483820"/>
    </source>
</evidence>
<dbReference type="RefSeq" id="XP_053578488.1">
    <property type="nucleotide sequence ID" value="XM_053734922.1"/>
</dbReference>
<organism evidence="3 4">
    <name type="scientific">Caenorhabditis remanei</name>
    <name type="common">Caenorhabditis vulgaris</name>
    <dbReference type="NCBI Taxonomy" id="31234"/>
    <lineage>
        <taxon>Eukaryota</taxon>
        <taxon>Metazoa</taxon>
        <taxon>Ecdysozoa</taxon>
        <taxon>Nematoda</taxon>
        <taxon>Chromadorea</taxon>
        <taxon>Rhabditida</taxon>
        <taxon>Rhabditina</taxon>
        <taxon>Rhabditomorpha</taxon>
        <taxon>Rhabditoidea</taxon>
        <taxon>Rhabditidae</taxon>
        <taxon>Peloderinae</taxon>
        <taxon>Caenorhabditis</taxon>
    </lineage>
</organism>
<dbReference type="Proteomes" id="UP000483820">
    <property type="component" value="Chromosome X"/>
</dbReference>
<feature type="transmembrane region" description="Helical" evidence="2">
    <location>
        <begin position="76"/>
        <end position="95"/>
    </location>
</feature>
<comment type="caution">
    <text evidence="3">The sequence shown here is derived from an EMBL/GenBank/DDBJ whole genome shotgun (WGS) entry which is preliminary data.</text>
</comment>
<reference evidence="3 4" key="1">
    <citation type="submission" date="2019-12" db="EMBL/GenBank/DDBJ databases">
        <title>Chromosome-level assembly of the Caenorhabditis remanei genome.</title>
        <authorList>
            <person name="Teterina A.A."/>
            <person name="Willis J.H."/>
            <person name="Phillips P.C."/>
        </authorList>
    </citation>
    <scope>NUCLEOTIDE SEQUENCE [LARGE SCALE GENOMIC DNA]</scope>
    <source>
        <strain evidence="3 4">PX506</strain>
        <tissue evidence="3">Whole organism</tissue>
    </source>
</reference>
<protein>
    <submittedName>
        <fullName evidence="3">Uncharacterized protein</fullName>
    </submittedName>
</protein>
<keyword evidence="2" id="KW-0472">Membrane</keyword>
<keyword evidence="1" id="KW-0479">Metal-binding</keyword>
<name>A0A6A5FUA2_CAERE</name>
<evidence type="ECO:0000313" key="3">
    <source>
        <dbReference type="EMBL" id="KAF1746142.1"/>
    </source>
</evidence>
<keyword evidence="2" id="KW-1133">Transmembrane helix</keyword>
<sequence length="109" mass="12525">MHPEKQMPISTPALHLTLCKPVQIFGGRYFYAASRKAIKHGNANVDVLIVLATTSAYTYSIVVLLLALVFKWRFSPMTFFDDPSMMIVFISFGCWSTKRRERLRKHSNL</sequence>
<dbReference type="PANTHER" id="PTHR46594">
    <property type="entry name" value="P-TYPE CATION-TRANSPORTING ATPASE"/>
    <property type="match status" value="1"/>
</dbReference>
<proteinExistence type="predicted"/>
<accession>A0A6A5FUA2</accession>
<dbReference type="AlphaFoldDB" id="A0A6A5FUA2"/>